<feature type="transmembrane region" description="Helical" evidence="9">
    <location>
        <begin position="385"/>
        <end position="404"/>
    </location>
</feature>
<dbReference type="eggNOG" id="COG2391">
    <property type="taxonomic scope" value="Bacteria"/>
</dbReference>
<evidence type="ECO:0000256" key="2">
    <source>
        <dbReference type="ARBA" id="ARBA00022448"/>
    </source>
</evidence>
<evidence type="ECO:0000256" key="6">
    <source>
        <dbReference type="ARBA" id="ARBA00022989"/>
    </source>
</evidence>
<dbReference type="PANTHER" id="PTHR30574:SF1">
    <property type="entry name" value="SULPHUR TRANSPORT DOMAIN-CONTAINING PROTEIN"/>
    <property type="match status" value="1"/>
</dbReference>
<keyword evidence="3" id="KW-1003">Cell membrane</keyword>
<feature type="transmembrane region" description="Helical" evidence="9">
    <location>
        <begin position="151"/>
        <end position="171"/>
    </location>
</feature>
<dbReference type="PANTHER" id="PTHR30574">
    <property type="entry name" value="INNER MEMBRANE PROTEIN YEDE"/>
    <property type="match status" value="1"/>
</dbReference>
<keyword evidence="7 9" id="KW-0472">Membrane</keyword>
<keyword evidence="2" id="KW-0813">Transport</keyword>
<evidence type="ECO:0000313" key="11">
    <source>
        <dbReference type="Proteomes" id="UP000002586"/>
    </source>
</evidence>
<reference evidence="10 11" key="2">
    <citation type="journal article" date="2012" name="Int. J. Syst. Evol. Microbiol.">
        <title>Magnetococcus marinus gen. nov., sp. nov., a marine, magnetotactic bacterium that represents a novel lineage (Magnetococcaceae fam. nov.; Magnetococcales ord. nov.) at the base of the Alphaproteobacteria.</title>
        <authorList>
            <person name="Bazylinski D.A."/>
            <person name="Williams T.J."/>
            <person name="Lefevre C.T."/>
            <person name="Berg R.J."/>
            <person name="Zhang C.L."/>
            <person name="Bowser S.S."/>
            <person name="Dean A.J."/>
            <person name="Beveridge T.J."/>
        </authorList>
    </citation>
    <scope>NUCLEOTIDE SEQUENCE [LARGE SCALE GENOMIC DNA]</scope>
    <source>
        <strain evidence="11">ATCC BAA-1437 / JCM 17883 / MC-1</strain>
    </source>
</reference>
<feature type="transmembrane region" description="Helical" evidence="9">
    <location>
        <begin position="118"/>
        <end position="145"/>
    </location>
</feature>
<dbReference type="GO" id="GO:0005886">
    <property type="term" value="C:plasma membrane"/>
    <property type="evidence" value="ECO:0007669"/>
    <property type="project" value="UniProtKB-SubCell"/>
</dbReference>
<dbReference type="InterPro" id="IPR007272">
    <property type="entry name" value="Sulf_transp_TsuA/YedE"/>
</dbReference>
<accession>A0L817</accession>
<keyword evidence="5 9" id="KW-0812">Transmembrane</keyword>
<gene>
    <name evidence="10" type="ordered locus">Mmc1_1601</name>
</gene>
<dbReference type="Pfam" id="PF04143">
    <property type="entry name" value="Sulf_transp"/>
    <property type="match status" value="2"/>
</dbReference>
<keyword evidence="6 9" id="KW-1133">Transmembrane helix</keyword>
<keyword evidence="4" id="KW-0997">Cell inner membrane</keyword>
<evidence type="ECO:0000256" key="4">
    <source>
        <dbReference type="ARBA" id="ARBA00022519"/>
    </source>
</evidence>
<feature type="transmembrane region" description="Helical" evidence="9">
    <location>
        <begin position="261"/>
        <end position="283"/>
    </location>
</feature>
<protein>
    <recommendedName>
        <fullName evidence="12">Sulphur transport domain-containing protein</fullName>
    </recommendedName>
</protein>
<comment type="subcellular location">
    <subcellularLocation>
        <location evidence="1">Cell inner membrane</location>
        <topology evidence="1">Multi-pass membrane protein</topology>
    </subcellularLocation>
</comment>
<evidence type="ECO:0000256" key="8">
    <source>
        <dbReference type="ARBA" id="ARBA00035655"/>
    </source>
</evidence>
<dbReference type="Proteomes" id="UP000002586">
    <property type="component" value="Chromosome"/>
</dbReference>
<reference evidence="11" key="1">
    <citation type="journal article" date="2009" name="Appl. Environ. Microbiol.">
        <title>Complete genome sequence of the chemolithoautotrophic marine magnetotactic coccus strain MC-1.</title>
        <authorList>
            <person name="Schubbe S."/>
            <person name="Williams T.J."/>
            <person name="Xie G."/>
            <person name="Kiss H.E."/>
            <person name="Brettin T.S."/>
            <person name="Martinez D."/>
            <person name="Ross C.A."/>
            <person name="Schuler D."/>
            <person name="Cox B.L."/>
            <person name="Nealson K.H."/>
            <person name="Bazylinski D.A."/>
        </authorList>
    </citation>
    <scope>NUCLEOTIDE SEQUENCE [LARGE SCALE GENOMIC DNA]</scope>
    <source>
        <strain evidence="11">ATCC BAA-1437 / JCM 17883 / MC-1</strain>
    </source>
</reference>
<evidence type="ECO:0000256" key="9">
    <source>
        <dbReference type="SAM" id="Phobius"/>
    </source>
</evidence>
<feature type="transmembrane region" description="Helical" evidence="9">
    <location>
        <begin position="88"/>
        <end position="106"/>
    </location>
</feature>
<sequence>MRPIQTVANHLNTLLRTPFVQGWSPALGALLVVLGMGFFLLTGNVWSVFAGVRYVGDAINNVLGLGPFLQLDEHLLNPLRHRSFVSDMAMVLGAMGAAMLSGRFRLSLPAPTEYGSAALGGILMGIGASLAGGCTVGGFFTPLVFASPAGWMMLVGLMLGAAVGVRFLLWAMEALPWGRAPKPLFTGAGWQLFFTWLGWLLLLAGVAWGLFWLTQGGQDATLTQRGYIVLIALFLGVNLQRSRLCFSRAVREPFETGSGRFARAVMLAILLVTPLSALIISQLQIDVYAIIPPRFWWGSLLGGCLFGVGMVLGSGCAASSLWRLGEGNLKMVVTLLFFAWSGSTSFALMRMQGWLELDVDVEYLDGVPTLTALGYQTYLPDLLGGWGWTMGVTLLIVVVWYILVQYNEKNETFTLF</sequence>
<feature type="transmembrane region" description="Helical" evidence="9">
    <location>
        <begin position="224"/>
        <end position="240"/>
    </location>
</feature>
<dbReference type="KEGG" id="mgm:Mmc1_1601"/>
<feature type="transmembrane region" description="Helical" evidence="9">
    <location>
        <begin position="192"/>
        <end position="212"/>
    </location>
</feature>
<evidence type="ECO:0008006" key="12">
    <source>
        <dbReference type="Google" id="ProtNLM"/>
    </source>
</evidence>
<evidence type="ECO:0000256" key="5">
    <source>
        <dbReference type="ARBA" id="ARBA00022692"/>
    </source>
</evidence>
<dbReference type="STRING" id="156889.Mmc1_1601"/>
<comment type="similarity">
    <text evidence="8">Belongs to the TsuA/YedE (TC 9.B.102) family.</text>
</comment>
<name>A0L817_MAGMM</name>
<dbReference type="OrthoDB" id="9794165at2"/>
<dbReference type="EMBL" id="CP000471">
    <property type="protein sequence ID" value="ABK44110.1"/>
    <property type="molecule type" value="Genomic_DNA"/>
</dbReference>
<dbReference type="RefSeq" id="WP_011713258.1">
    <property type="nucleotide sequence ID" value="NC_008576.1"/>
</dbReference>
<keyword evidence="11" id="KW-1185">Reference proteome</keyword>
<evidence type="ECO:0000256" key="7">
    <source>
        <dbReference type="ARBA" id="ARBA00023136"/>
    </source>
</evidence>
<evidence type="ECO:0000256" key="1">
    <source>
        <dbReference type="ARBA" id="ARBA00004429"/>
    </source>
</evidence>
<dbReference type="AlphaFoldDB" id="A0L817"/>
<evidence type="ECO:0000256" key="3">
    <source>
        <dbReference type="ARBA" id="ARBA00022475"/>
    </source>
</evidence>
<evidence type="ECO:0000313" key="10">
    <source>
        <dbReference type="EMBL" id="ABK44110.1"/>
    </source>
</evidence>
<dbReference type="HOGENOM" id="CLU_052478_0_0_5"/>
<proteinExistence type="inferred from homology"/>
<organism evidence="10 11">
    <name type="scientific">Magnetococcus marinus (strain ATCC BAA-1437 / JCM 17883 / MC-1)</name>
    <dbReference type="NCBI Taxonomy" id="156889"/>
    <lineage>
        <taxon>Bacteria</taxon>
        <taxon>Pseudomonadati</taxon>
        <taxon>Pseudomonadota</taxon>
        <taxon>Magnetococcia</taxon>
        <taxon>Magnetococcales</taxon>
        <taxon>Magnetococcaceae</taxon>
        <taxon>Magnetococcus</taxon>
    </lineage>
</organism>
<feature type="transmembrane region" description="Helical" evidence="9">
    <location>
        <begin position="295"/>
        <end position="317"/>
    </location>
</feature>
<feature type="transmembrane region" description="Helical" evidence="9">
    <location>
        <begin position="329"/>
        <end position="349"/>
    </location>
</feature>
<feature type="transmembrane region" description="Helical" evidence="9">
    <location>
        <begin position="20"/>
        <end position="41"/>
    </location>
</feature>